<comment type="caution">
    <text evidence="2">The sequence shown here is derived from an EMBL/GenBank/DDBJ whole genome shotgun (WGS) entry which is preliminary data.</text>
</comment>
<proteinExistence type="predicted"/>
<accession>A0A2U2PA23</accession>
<organism evidence="2 3">
    <name type="scientific">Pararcticibacter amylolyticus</name>
    <dbReference type="NCBI Taxonomy" id="2173175"/>
    <lineage>
        <taxon>Bacteria</taxon>
        <taxon>Pseudomonadati</taxon>
        <taxon>Bacteroidota</taxon>
        <taxon>Sphingobacteriia</taxon>
        <taxon>Sphingobacteriales</taxon>
        <taxon>Sphingobacteriaceae</taxon>
        <taxon>Pararcticibacter</taxon>
    </lineage>
</organism>
<keyword evidence="1" id="KW-0472">Membrane</keyword>
<evidence type="ECO:0000313" key="2">
    <source>
        <dbReference type="EMBL" id="PWG78232.1"/>
    </source>
</evidence>
<keyword evidence="1" id="KW-0812">Transmembrane</keyword>
<dbReference type="Proteomes" id="UP000245647">
    <property type="component" value="Unassembled WGS sequence"/>
</dbReference>
<keyword evidence="3" id="KW-1185">Reference proteome</keyword>
<evidence type="ECO:0000256" key="1">
    <source>
        <dbReference type="SAM" id="Phobius"/>
    </source>
</evidence>
<sequence>MVEEINTKLSFKIQKLVHHAPEAIIEKITAYLTKSGYKIVERTETSLVFNEDVYSNRTSARSDYYTRVEDGKFEIVPSGSGIVVNLVYRVSIMRELIFLLIILIVGITVDYKALLLSALFVVNFIYKIRYLNNNIIDEILNEPG</sequence>
<keyword evidence="1" id="KW-1133">Transmembrane helix</keyword>
<gene>
    <name evidence="2" type="ORF">DDR33_23255</name>
</gene>
<reference evidence="2 3" key="1">
    <citation type="submission" date="2018-04" db="EMBL/GenBank/DDBJ databases">
        <title>Pedobacter chongqingensis sp. nov., isolated from a rottenly hemp rope.</title>
        <authorList>
            <person name="Cai Y."/>
        </authorList>
    </citation>
    <scope>NUCLEOTIDE SEQUENCE [LARGE SCALE GENOMIC DNA]</scope>
    <source>
        <strain evidence="2 3">FJ4-8</strain>
    </source>
</reference>
<dbReference type="EMBL" id="QEAS01000029">
    <property type="protein sequence ID" value="PWG78232.1"/>
    <property type="molecule type" value="Genomic_DNA"/>
</dbReference>
<evidence type="ECO:0000313" key="3">
    <source>
        <dbReference type="Proteomes" id="UP000245647"/>
    </source>
</evidence>
<feature type="transmembrane region" description="Helical" evidence="1">
    <location>
        <begin position="96"/>
        <end position="126"/>
    </location>
</feature>
<dbReference type="AlphaFoldDB" id="A0A2U2PA23"/>
<name>A0A2U2PA23_9SPHI</name>
<protein>
    <submittedName>
        <fullName evidence="2">Uncharacterized protein</fullName>
    </submittedName>
</protein>